<organism evidence="1 2">
    <name type="scientific">Methylobacterium crusticola</name>
    <dbReference type="NCBI Taxonomy" id="1697972"/>
    <lineage>
        <taxon>Bacteria</taxon>
        <taxon>Pseudomonadati</taxon>
        <taxon>Pseudomonadota</taxon>
        <taxon>Alphaproteobacteria</taxon>
        <taxon>Hyphomicrobiales</taxon>
        <taxon>Methylobacteriaceae</taxon>
        <taxon>Methylobacterium</taxon>
    </lineage>
</organism>
<protein>
    <recommendedName>
        <fullName evidence="3">DUF2188 domain-containing protein</fullName>
    </recommendedName>
</protein>
<evidence type="ECO:0000313" key="2">
    <source>
        <dbReference type="Proteomes" id="UP001055167"/>
    </source>
</evidence>
<gene>
    <name evidence="1" type="ORF">OPKNFCMD_3656</name>
</gene>
<accession>A0ABQ4QZR2</accession>
<dbReference type="Proteomes" id="UP001055167">
    <property type="component" value="Unassembled WGS sequence"/>
</dbReference>
<proteinExistence type="predicted"/>
<evidence type="ECO:0000313" key="1">
    <source>
        <dbReference type="EMBL" id="GJD50907.1"/>
    </source>
</evidence>
<dbReference type="RefSeq" id="WP_203236165.1">
    <property type="nucleotide sequence ID" value="NZ_BPQH01000011.1"/>
</dbReference>
<reference evidence="1" key="2">
    <citation type="submission" date="2021-08" db="EMBL/GenBank/DDBJ databases">
        <authorList>
            <person name="Tani A."/>
            <person name="Ola A."/>
            <person name="Ogura Y."/>
            <person name="Katsura K."/>
            <person name="Hayashi T."/>
        </authorList>
    </citation>
    <scope>NUCLEOTIDE SEQUENCE</scope>
    <source>
        <strain evidence="1">KCTC 52305</strain>
    </source>
</reference>
<reference evidence="1" key="1">
    <citation type="journal article" date="2021" name="Front. Microbiol.">
        <title>Comprehensive Comparative Genomics and Phenotyping of Methylobacterium Species.</title>
        <authorList>
            <person name="Alessa O."/>
            <person name="Ogura Y."/>
            <person name="Fujitani Y."/>
            <person name="Takami H."/>
            <person name="Hayashi T."/>
            <person name="Sahin N."/>
            <person name="Tani A."/>
        </authorList>
    </citation>
    <scope>NUCLEOTIDE SEQUENCE</scope>
    <source>
        <strain evidence="1">KCTC 52305</strain>
    </source>
</reference>
<dbReference type="EMBL" id="BPQH01000011">
    <property type="protein sequence ID" value="GJD50907.1"/>
    <property type="molecule type" value="Genomic_DNA"/>
</dbReference>
<evidence type="ECO:0008006" key="3">
    <source>
        <dbReference type="Google" id="ProtNLM"/>
    </source>
</evidence>
<keyword evidence="2" id="KW-1185">Reference proteome</keyword>
<sequence length="46" mass="4659">MPEIRVVGTEDGTYTVYRGTEVVAAGLTHSQADAVAAELGAAGRAP</sequence>
<comment type="caution">
    <text evidence="1">The sequence shown here is derived from an EMBL/GenBank/DDBJ whole genome shotgun (WGS) entry which is preliminary data.</text>
</comment>
<name>A0ABQ4QZR2_9HYPH</name>